<gene>
    <name evidence="3" type="ORF">Rain11_1712</name>
</gene>
<evidence type="ECO:0000256" key="1">
    <source>
        <dbReference type="ARBA" id="ARBA00008791"/>
    </source>
</evidence>
<dbReference type="Gene3D" id="3.40.50.620">
    <property type="entry name" value="HUPs"/>
    <property type="match status" value="2"/>
</dbReference>
<sequence>MKTIIIPTDFSANADLAVTLALRINQEEPCRFVFVNVSQPEIPVNLTGQQHSEALENYTILQKDKLQKHIEALGVQASTKREVAYVVRLSPLVSESIAEVAEQYKADLIVMGTTGASGMKKLFFGSNASNTIQNSKVPVIAVPASYRGGKIEQIALATDLINPETKISKVLEFTRIFEAQLQLVHVYPNYPEMVKLDSFPNRRFIAELREKLAYSKIELFFMQTRKENDIHGGLQEFVRVYKPDMLVMFTHKRSFWDKIFDGSRTEEVVYTTNVPLLAIRWEVIDNQ</sequence>
<dbReference type="AlphaFoldDB" id="A0A2N3ID23"/>
<organism evidence="3 4">
    <name type="scientific">Raineya orbicola</name>
    <dbReference type="NCBI Taxonomy" id="2016530"/>
    <lineage>
        <taxon>Bacteria</taxon>
        <taxon>Pseudomonadati</taxon>
        <taxon>Bacteroidota</taxon>
        <taxon>Cytophagia</taxon>
        <taxon>Cytophagales</taxon>
        <taxon>Raineyaceae</taxon>
        <taxon>Raineya</taxon>
    </lineage>
</organism>
<proteinExistence type="inferred from homology"/>
<feature type="domain" description="UspA" evidence="2">
    <location>
        <begin position="169"/>
        <end position="280"/>
    </location>
</feature>
<dbReference type="RefSeq" id="WP_101358984.1">
    <property type="nucleotide sequence ID" value="NZ_NKXO01000026.1"/>
</dbReference>
<feature type="domain" description="UspA" evidence="2">
    <location>
        <begin position="1"/>
        <end position="143"/>
    </location>
</feature>
<accession>A0A2N3ID23</accession>
<dbReference type="Proteomes" id="UP000233387">
    <property type="component" value="Unassembled WGS sequence"/>
</dbReference>
<reference evidence="3 4" key="1">
    <citation type="submission" date="2017-06" db="EMBL/GenBank/DDBJ databases">
        <title>Raineya orbicola gen. nov., sp. nov. a slightly thermophilic bacterium of the phylum Bacteroidetes and the description of Raineyaceae fam. nov.</title>
        <authorList>
            <person name="Albuquerque L."/>
            <person name="Polonia A.R.M."/>
            <person name="Barroso C."/>
            <person name="Froufe H.J.C."/>
            <person name="Lage O."/>
            <person name="Lobo-Da-Cunha A."/>
            <person name="Egas C."/>
            <person name="Da Costa M.S."/>
        </authorList>
    </citation>
    <scope>NUCLEOTIDE SEQUENCE [LARGE SCALE GENOMIC DNA]</scope>
    <source>
        <strain evidence="3 4">SPSPC-11</strain>
    </source>
</reference>
<dbReference type="CDD" id="cd00293">
    <property type="entry name" value="USP-like"/>
    <property type="match status" value="2"/>
</dbReference>
<evidence type="ECO:0000259" key="2">
    <source>
        <dbReference type="Pfam" id="PF00582"/>
    </source>
</evidence>
<dbReference type="OrthoDB" id="1522603at2"/>
<dbReference type="PRINTS" id="PR01438">
    <property type="entry name" value="UNVRSLSTRESS"/>
</dbReference>
<dbReference type="SUPFAM" id="SSF52402">
    <property type="entry name" value="Adenine nucleotide alpha hydrolases-like"/>
    <property type="match status" value="2"/>
</dbReference>
<dbReference type="PANTHER" id="PTHR46268">
    <property type="entry name" value="STRESS RESPONSE PROTEIN NHAX"/>
    <property type="match status" value="1"/>
</dbReference>
<dbReference type="InterPro" id="IPR006015">
    <property type="entry name" value="Universal_stress_UspA"/>
</dbReference>
<dbReference type="InterPro" id="IPR006016">
    <property type="entry name" value="UspA"/>
</dbReference>
<comment type="caution">
    <text evidence="3">The sequence shown here is derived from an EMBL/GenBank/DDBJ whole genome shotgun (WGS) entry which is preliminary data.</text>
</comment>
<dbReference type="PANTHER" id="PTHR46268:SF6">
    <property type="entry name" value="UNIVERSAL STRESS PROTEIN UP12"/>
    <property type="match status" value="1"/>
</dbReference>
<keyword evidence="4" id="KW-1185">Reference proteome</keyword>
<dbReference type="Pfam" id="PF00582">
    <property type="entry name" value="Usp"/>
    <property type="match status" value="2"/>
</dbReference>
<dbReference type="EMBL" id="NKXO01000026">
    <property type="protein sequence ID" value="PKQ68244.1"/>
    <property type="molecule type" value="Genomic_DNA"/>
</dbReference>
<dbReference type="InterPro" id="IPR014729">
    <property type="entry name" value="Rossmann-like_a/b/a_fold"/>
</dbReference>
<evidence type="ECO:0000313" key="4">
    <source>
        <dbReference type="Proteomes" id="UP000233387"/>
    </source>
</evidence>
<name>A0A2N3ID23_9BACT</name>
<comment type="similarity">
    <text evidence="1">Belongs to the universal stress protein A family.</text>
</comment>
<evidence type="ECO:0000313" key="3">
    <source>
        <dbReference type="EMBL" id="PKQ68244.1"/>
    </source>
</evidence>
<protein>
    <submittedName>
        <fullName evidence="3">Universal stress protein family</fullName>
    </submittedName>
</protein>